<protein>
    <recommendedName>
        <fullName evidence="9">Longin domain-containing protein</fullName>
    </recommendedName>
</protein>
<dbReference type="AlphaFoldDB" id="A0AA39HS66"/>
<keyword evidence="5" id="KW-0449">Lipoprotein</keyword>
<dbReference type="GO" id="GO:0005484">
    <property type="term" value="F:SNAP receptor activity"/>
    <property type="evidence" value="ECO:0007669"/>
    <property type="project" value="TreeGrafter"/>
</dbReference>
<reference evidence="10" key="1">
    <citation type="submission" date="2023-06" db="EMBL/GenBank/DDBJ databases">
        <title>Genomic analysis of the entomopathogenic nematode Steinernema hermaphroditum.</title>
        <authorList>
            <person name="Schwarz E.M."/>
            <person name="Heppert J.K."/>
            <person name="Baniya A."/>
            <person name="Schwartz H.T."/>
            <person name="Tan C.-H."/>
            <person name="Antoshechkin I."/>
            <person name="Sternberg P.W."/>
            <person name="Goodrich-Blair H."/>
            <person name="Dillman A.R."/>
        </authorList>
    </citation>
    <scope>NUCLEOTIDE SEQUENCE</scope>
    <source>
        <strain evidence="10">PS9179</strain>
        <tissue evidence="10">Whole animal</tissue>
    </source>
</reference>
<dbReference type="GO" id="GO:0005794">
    <property type="term" value="C:Golgi apparatus"/>
    <property type="evidence" value="ECO:0007669"/>
    <property type="project" value="TreeGrafter"/>
</dbReference>
<dbReference type="PANTHER" id="PTHR45806:SF1">
    <property type="entry name" value="SYNAPTOBREVIN HOMOLOG YKT6"/>
    <property type="match status" value="1"/>
</dbReference>
<dbReference type="SMART" id="SM01270">
    <property type="entry name" value="Longin"/>
    <property type="match status" value="1"/>
</dbReference>
<evidence type="ECO:0000256" key="1">
    <source>
        <dbReference type="ARBA" id="ARBA00008025"/>
    </source>
</evidence>
<evidence type="ECO:0000256" key="2">
    <source>
        <dbReference type="ARBA" id="ARBA00022481"/>
    </source>
</evidence>
<dbReference type="InterPro" id="IPR032675">
    <property type="entry name" value="LRR_dom_sf"/>
</dbReference>
<dbReference type="SUPFAM" id="SSF52047">
    <property type="entry name" value="RNI-like"/>
    <property type="match status" value="1"/>
</dbReference>
<dbReference type="Proteomes" id="UP001175271">
    <property type="component" value="Unassembled WGS sequence"/>
</dbReference>
<evidence type="ECO:0000256" key="8">
    <source>
        <dbReference type="SAM" id="MobiDB-lite"/>
    </source>
</evidence>
<feature type="compositionally biased region" description="Basic and acidic residues" evidence="8">
    <location>
        <begin position="498"/>
        <end position="507"/>
    </location>
</feature>
<dbReference type="SUPFAM" id="SSF64356">
    <property type="entry name" value="SNARE-like"/>
    <property type="match status" value="1"/>
</dbReference>
<name>A0AA39HS66_9BILA</name>
<dbReference type="InterPro" id="IPR010908">
    <property type="entry name" value="Longin_dom"/>
</dbReference>
<dbReference type="InterPro" id="IPR011012">
    <property type="entry name" value="Longin-like_dom_sf"/>
</dbReference>
<gene>
    <name evidence="10" type="ORF">QR680_004807</name>
</gene>
<dbReference type="Pfam" id="PF13774">
    <property type="entry name" value="Longin"/>
    <property type="match status" value="1"/>
</dbReference>
<evidence type="ECO:0000256" key="3">
    <source>
        <dbReference type="ARBA" id="ARBA00023136"/>
    </source>
</evidence>
<proteinExistence type="inferred from homology"/>
<evidence type="ECO:0000256" key="6">
    <source>
        <dbReference type="ARBA" id="ARBA00023289"/>
    </source>
</evidence>
<keyword evidence="3" id="KW-0472">Membrane</keyword>
<keyword evidence="2" id="KW-0488">Methylation</keyword>
<organism evidence="10 11">
    <name type="scientific">Steinernema hermaphroditum</name>
    <dbReference type="NCBI Taxonomy" id="289476"/>
    <lineage>
        <taxon>Eukaryota</taxon>
        <taxon>Metazoa</taxon>
        <taxon>Ecdysozoa</taxon>
        <taxon>Nematoda</taxon>
        <taxon>Chromadorea</taxon>
        <taxon>Rhabditida</taxon>
        <taxon>Tylenchina</taxon>
        <taxon>Panagrolaimomorpha</taxon>
        <taxon>Strongyloidoidea</taxon>
        <taxon>Steinernematidae</taxon>
        <taxon>Steinernema</taxon>
    </lineage>
</organism>
<dbReference type="PROSITE" id="PS50859">
    <property type="entry name" value="LONGIN"/>
    <property type="match status" value="1"/>
</dbReference>
<evidence type="ECO:0000256" key="5">
    <source>
        <dbReference type="ARBA" id="ARBA00023288"/>
    </source>
</evidence>
<dbReference type="CDD" id="cd14824">
    <property type="entry name" value="Longin"/>
    <property type="match status" value="1"/>
</dbReference>
<evidence type="ECO:0000256" key="7">
    <source>
        <dbReference type="ARBA" id="ARBA00046278"/>
    </source>
</evidence>
<comment type="similarity">
    <text evidence="1">Belongs to the synaptobrevin family.</text>
</comment>
<accession>A0AA39HS66</accession>
<feature type="domain" description="Longin" evidence="9">
    <location>
        <begin position="335"/>
        <end position="398"/>
    </location>
</feature>
<dbReference type="Gene3D" id="3.30.450.50">
    <property type="entry name" value="Longin domain"/>
    <property type="match status" value="1"/>
</dbReference>
<evidence type="ECO:0000259" key="9">
    <source>
        <dbReference type="PROSITE" id="PS50859"/>
    </source>
</evidence>
<evidence type="ECO:0000313" key="11">
    <source>
        <dbReference type="Proteomes" id="UP001175271"/>
    </source>
</evidence>
<dbReference type="GO" id="GO:0006888">
    <property type="term" value="P:endoplasmic reticulum to Golgi vesicle-mediated transport"/>
    <property type="evidence" value="ECO:0007669"/>
    <property type="project" value="TreeGrafter"/>
</dbReference>
<feature type="region of interest" description="Disordered" evidence="8">
    <location>
        <begin position="480"/>
        <end position="507"/>
    </location>
</feature>
<evidence type="ECO:0000256" key="4">
    <source>
        <dbReference type="ARBA" id="ARBA00023139"/>
    </source>
</evidence>
<keyword evidence="6" id="KW-0636">Prenylation</keyword>
<dbReference type="EMBL" id="JAUCMV010000003">
    <property type="protein sequence ID" value="KAK0409869.1"/>
    <property type="molecule type" value="Genomic_DNA"/>
</dbReference>
<keyword evidence="4" id="KW-0564">Palmitate</keyword>
<sequence>MLRRCMPHLCGVIDQRRHFNALPFKVYSIRRRIAEFTANKYAPERVATMGPDLACLEWLMECGSPKVTMSDGAEITTISEMRKYIEGAGFDVRRLPSSQALASEPKKGESEIIYTSRWKHVPDVHIVEVDACDSAIANPGFPYFGQCRRIEKLKMNFCDYFGDEGIRELALGRPAKTLKDLEIVINPCISDASLYWLIQMKALRRLHMYFLPYVANRAAVLRQLRISLPKCKVTFPEVENIGYGYEEAKKAKSSFELFVGSCSSDRILRILLTSPHVSCVHFKVPSVVVLLNVPQISVDSGGRVKIMKWTFDLSSFWLIHRVGAQDTMGSLGQLLVERNRVPSMSTLQDEGYLTHAFIRVDGLCGVCVTDAEYPKLTAHSMLATVLDDFTKKVDPTRWGLINGSEDCVYDGLREYLKNWQSPDNKTARLLPGGMDESDHFQAAIDESRIVFHHSLESLVEPGETVDDMFWRNPKSVPFGEAPIGDDGALGKPGRLPKPRPECADMLD</sequence>
<keyword evidence="11" id="KW-1185">Reference proteome</keyword>
<comment type="subcellular location">
    <subcellularLocation>
        <location evidence="7">Endomembrane system</location>
        <topology evidence="7">Lipid-anchor</topology>
        <orientation evidence="7">Cytoplasmic side</orientation>
    </subcellularLocation>
</comment>
<evidence type="ECO:0000313" key="10">
    <source>
        <dbReference type="EMBL" id="KAK0409869.1"/>
    </source>
</evidence>
<comment type="caution">
    <text evidence="10">The sequence shown here is derived from an EMBL/GenBank/DDBJ whole genome shotgun (WGS) entry which is preliminary data.</text>
</comment>
<dbReference type="PANTHER" id="PTHR45806">
    <property type="entry name" value="SYNAPTOBREVIN HOMOLOG YKT6"/>
    <property type="match status" value="1"/>
</dbReference>
<dbReference type="Gene3D" id="3.80.10.10">
    <property type="entry name" value="Ribonuclease Inhibitor"/>
    <property type="match status" value="1"/>
</dbReference>